<keyword evidence="9" id="KW-0223">Dioxygenase</keyword>
<keyword evidence="4" id="KW-0411">Iron-sulfur</keyword>
<comment type="similarity">
    <text evidence="6">Belongs to the bacterial ring-hydroxylating dioxygenase ferredoxin component family.</text>
</comment>
<evidence type="ECO:0000256" key="4">
    <source>
        <dbReference type="ARBA" id="ARBA00023014"/>
    </source>
</evidence>
<keyword evidence="2" id="KW-0479">Metal-binding</keyword>
<keyword evidence="7" id="KW-0812">Transmembrane</keyword>
<reference evidence="9 10" key="1">
    <citation type="submission" date="2016-11" db="EMBL/GenBank/DDBJ databases">
        <authorList>
            <person name="Jaros S."/>
            <person name="Januszkiewicz K."/>
            <person name="Wedrychowicz H."/>
        </authorList>
    </citation>
    <scope>NUCLEOTIDE SEQUENCE [LARGE SCALE GENOMIC DNA]</scope>
    <source>
        <strain evidence="9 10">CGMCC 4.5723</strain>
    </source>
</reference>
<dbReference type="EMBL" id="FQZK01000012">
    <property type="protein sequence ID" value="SHJ97990.1"/>
    <property type="molecule type" value="Genomic_DNA"/>
</dbReference>
<dbReference type="Proteomes" id="UP000184452">
    <property type="component" value="Unassembled WGS sequence"/>
</dbReference>
<dbReference type="InterPro" id="IPR019251">
    <property type="entry name" value="DUF2231_TM"/>
</dbReference>
<dbReference type="GO" id="GO:0004497">
    <property type="term" value="F:monooxygenase activity"/>
    <property type="evidence" value="ECO:0007669"/>
    <property type="project" value="UniProtKB-ARBA"/>
</dbReference>
<sequence>MRLGERIRRIERDDRLDPAVARLDGAAGLLPSGRVRDLLHGVWLGHPVHPIMVHLPIGTWTAAVLLDLLPGEHARESRLLIGLGLLSAAPAAVAGLADWSRMHERQRRTGVVHAAANGVGTLLFGASWLARTRGRQGWGRALALAATGAVGVGGMLGGHISYHRAGGANSADHLIDLVPGGWSDLGPLEAFPQGSPGRADAGGVPVVVVRTGEGVSALLGTCPHMGAPLAEGDLVDGCVRCPWHGSEFRVDDGSVVRGPATAPPEVLETSVVDGRLMVRAPAAHY</sequence>
<keyword evidence="10" id="KW-1185">Reference proteome</keyword>
<keyword evidence="7" id="KW-0472">Membrane</keyword>
<dbReference type="Gene3D" id="2.102.10.10">
    <property type="entry name" value="Rieske [2Fe-2S] iron-sulphur domain"/>
    <property type="match status" value="1"/>
</dbReference>
<dbReference type="STRING" id="758803.SAMN05421803_11253"/>
<evidence type="ECO:0000256" key="5">
    <source>
        <dbReference type="ARBA" id="ARBA00034078"/>
    </source>
</evidence>
<dbReference type="InterPro" id="IPR017941">
    <property type="entry name" value="Rieske_2Fe-2S"/>
</dbReference>
<comment type="cofactor">
    <cofactor evidence="5">
        <name>[2Fe-2S] cluster</name>
        <dbReference type="ChEBI" id="CHEBI:190135"/>
    </cofactor>
</comment>
<dbReference type="OrthoDB" id="9795104at2"/>
<keyword evidence="1" id="KW-0001">2Fe-2S</keyword>
<dbReference type="GO" id="GO:0051537">
    <property type="term" value="F:2 iron, 2 sulfur cluster binding"/>
    <property type="evidence" value="ECO:0007669"/>
    <property type="project" value="UniProtKB-KW"/>
</dbReference>
<proteinExistence type="inferred from homology"/>
<dbReference type="InterPro" id="IPR036922">
    <property type="entry name" value="Rieske_2Fe-2S_sf"/>
</dbReference>
<evidence type="ECO:0000256" key="2">
    <source>
        <dbReference type="ARBA" id="ARBA00022723"/>
    </source>
</evidence>
<evidence type="ECO:0000256" key="6">
    <source>
        <dbReference type="ARBA" id="ARBA00038001"/>
    </source>
</evidence>
<evidence type="ECO:0000256" key="3">
    <source>
        <dbReference type="ARBA" id="ARBA00023004"/>
    </source>
</evidence>
<keyword evidence="3" id="KW-0408">Iron</keyword>
<dbReference type="Pfam" id="PF09990">
    <property type="entry name" value="DUF2231"/>
    <property type="match status" value="1"/>
</dbReference>
<dbReference type="PANTHER" id="PTHR21496">
    <property type="entry name" value="FERREDOXIN-RELATED"/>
    <property type="match status" value="1"/>
</dbReference>
<feature type="transmembrane region" description="Helical" evidence="7">
    <location>
        <begin position="79"/>
        <end position="99"/>
    </location>
</feature>
<protein>
    <submittedName>
        <fullName evidence="9">Ferredoxin subunit of nitrite reductase or a ring-hydroxylating dioxygenase</fullName>
    </submittedName>
</protein>
<name>A0A1M6NQR8_9ACTN</name>
<dbReference type="SUPFAM" id="SSF50022">
    <property type="entry name" value="ISP domain"/>
    <property type="match status" value="1"/>
</dbReference>
<dbReference type="PROSITE" id="PS51296">
    <property type="entry name" value="RIESKE"/>
    <property type="match status" value="1"/>
</dbReference>
<feature type="domain" description="Rieske" evidence="8">
    <location>
        <begin position="182"/>
        <end position="278"/>
    </location>
</feature>
<evidence type="ECO:0000313" key="10">
    <source>
        <dbReference type="Proteomes" id="UP000184452"/>
    </source>
</evidence>
<dbReference type="RefSeq" id="WP_073380745.1">
    <property type="nucleotide sequence ID" value="NZ_FQZK01000012.1"/>
</dbReference>
<feature type="transmembrane region" description="Helical" evidence="7">
    <location>
        <begin position="142"/>
        <end position="162"/>
    </location>
</feature>
<evidence type="ECO:0000259" key="8">
    <source>
        <dbReference type="PROSITE" id="PS51296"/>
    </source>
</evidence>
<feature type="transmembrane region" description="Helical" evidence="7">
    <location>
        <begin position="111"/>
        <end position="130"/>
    </location>
</feature>
<organism evidence="9 10">
    <name type="scientific">Nocardiopsis flavescens</name>
    <dbReference type="NCBI Taxonomy" id="758803"/>
    <lineage>
        <taxon>Bacteria</taxon>
        <taxon>Bacillati</taxon>
        <taxon>Actinomycetota</taxon>
        <taxon>Actinomycetes</taxon>
        <taxon>Streptosporangiales</taxon>
        <taxon>Nocardiopsidaceae</taxon>
        <taxon>Nocardiopsis</taxon>
    </lineage>
</organism>
<evidence type="ECO:0000313" key="9">
    <source>
        <dbReference type="EMBL" id="SHJ97990.1"/>
    </source>
</evidence>
<dbReference type="GO" id="GO:0051213">
    <property type="term" value="F:dioxygenase activity"/>
    <property type="evidence" value="ECO:0007669"/>
    <property type="project" value="UniProtKB-KW"/>
</dbReference>
<keyword evidence="9" id="KW-0560">Oxidoreductase</keyword>
<dbReference type="Pfam" id="PF00355">
    <property type="entry name" value="Rieske"/>
    <property type="match status" value="1"/>
</dbReference>
<keyword evidence="7" id="KW-1133">Transmembrane helix</keyword>
<gene>
    <name evidence="9" type="ORF">SAMN05421803_11253</name>
</gene>
<evidence type="ECO:0000256" key="1">
    <source>
        <dbReference type="ARBA" id="ARBA00022714"/>
    </source>
</evidence>
<evidence type="ECO:0000256" key="7">
    <source>
        <dbReference type="SAM" id="Phobius"/>
    </source>
</evidence>
<dbReference type="AlphaFoldDB" id="A0A1M6NQR8"/>
<dbReference type="CDD" id="cd03467">
    <property type="entry name" value="Rieske"/>
    <property type="match status" value="1"/>
</dbReference>
<dbReference type="PANTHER" id="PTHR21496:SF0">
    <property type="entry name" value="RIESKE DOMAIN-CONTAINING PROTEIN"/>
    <property type="match status" value="1"/>
</dbReference>
<accession>A0A1M6NQR8</accession>
<dbReference type="GO" id="GO:0046872">
    <property type="term" value="F:metal ion binding"/>
    <property type="evidence" value="ECO:0007669"/>
    <property type="project" value="UniProtKB-KW"/>
</dbReference>
<dbReference type="GO" id="GO:0016705">
    <property type="term" value="F:oxidoreductase activity, acting on paired donors, with incorporation or reduction of molecular oxygen"/>
    <property type="evidence" value="ECO:0007669"/>
    <property type="project" value="UniProtKB-ARBA"/>
</dbReference>